<evidence type="ECO:0000256" key="7">
    <source>
        <dbReference type="ARBA" id="ARBA00022737"/>
    </source>
</evidence>
<dbReference type="CDD" id="cd23509">
    <property type="entry name" value="Gnk2-like"/>
    <property type="match status" value="2"/>
</dbReference>
<dbReference type="Gene3D" id="3.30.430.20">
    <property type="entry name" value="Gnk2 domain, C-X8-C-X2-C motif"/>
    <property type="match status" value="2"/>
</dbReference>
<evidence type="ECO:0000256" key="13">
    <source>
        <dbReference type="ARBA" id="ARBA00023170"/>
    </source>
</evidence>
<evidence type="ECO:0000256" key="3">
    <source>
        <dbReference type="ARBA" id="ARBA00022553"/>
    </source>
</evidence>
<keyword evidence="2" id="KW-0723">Serine/threonine-protein kinase</keyword>
<dbReference type="InterPro" id="IPR000719">
    <property type="entry name" value="Prot_kinase_dom"/>
</dbReference>
<keyword evidence="12 16" id="KW-0472">Membrane</keyword>
<evidence type="ECO:0000256" key="9">
    <source>
        <dbReference type="ARBA" id="ARBA00022777"/>
    </source>
</evidence>
<gene>
    <name evidence="19" type="ORF">MIMGU_mgv1a002149mg</name>
</gene>
<keyword evidence="20" id="KW-1185">Reference proteome</keyword>
<feature type="domain" description="Protein kinase" evidence="17">
    <location>
        <begin position="387"/>
        <end position="674"/>
    </location>
</feature>
<evidence type="ECO:0000256" key="6">
    <source>
        <dbReference type="ARBA" id="ARBA00022729"/>
    </source>
</evidence>
<evidence type="ECO:0000256" key="8">
    <source>
        <dbReference type="ARBA" id="ARBA00022741"/>
    </source>
</evidence>
<dbReference type="FunFam" id="1.10.510.10:FF:000343">
    <property type="entry name" value="Cysteine-rich receptor-like protein kinase 28"/>
    <property type="match status" value="1"/>
</dbReference>
<accession>A0A022QMX0</accession>
<keyword evidence="3" id="KW-0597">Phosphoprotein</keyword>
<dbReference type="InterPro" id="IPR011009">
    <property type="entry name" value="Kinase-like_dom_sf"/>
</dbReference>
<keyword evidence="8 15" id="KW-0547">Nucleotide-binding</keyword>
<dbReference type="InterPro" id="IPR017441">
    <property type="entry name" value="Protein_kinase_ATP_BS"/>
</dbReference>
<feature type="domain" description="Gnk2-homologous" evidence="18">
    <location>
        <begin position="178"/>
        <end position="288"/>
    </location>
</feature>
<dbReference type="Pfam" id="PF01657">
    <property type="entry name" value="Stress-antifung"/>
    <property type="match status" value="2"/>
</dbReference>
<protein>
    <submittedName>
        <fullName evidence="19">Uncharacterized protein</fullName>
    </submittedName>
</protein>
<dbReference type="PANTHER" id="PTHR27002">
    <property type="entry name" value="RECEPTOR-LIKE SERINE/THREONINE-PROTEIN KINASE SD1-8"/>
    <property type="match status" value="1"/>
</dbReference>
<feature type="binding site" evidence="15">
    <location>
        <position position="415"/>
    </location>
    <ligand>
        <name>ATP</name>
        <dbReference type="ChEBI" id="CHEBI:30616"/>
    </ligand>
</feature>
<dbReference type="Pfam" id="PF07714">
    <property type="entry name" value="PK_Tyr_Ser-Thr"/>
    <property type="match status" value="1"/>
</dbReference>
<dbReference type="Gene3D" id="1.10.510.10">
    <property type="entry name" value="Transferase(Phosphotransferase) domain 1"/>
    <property type="match status" value="1"/>
</dbReference>
<dbReference type="GO" id="GO:0009737">
    <property type="term" value="P:response to abscisic acid"/>
    <property type="evidence" value="ECO:0007669"/>
    <property type="project" value="UniProtKB-ARBA"/>
</dbReference>
<reference evidence="19 20" key="1">
    <citation type="journal article" date="2013" name="Proc. Natl. Acad. Sci. U.S.A.">
        <title>Fine-scale variation in meiotic recombination in Mimulus inferred from population shotgun sequencing.</title>
        <authorList>
            <person name="Hellsten U."/>
            <person name="Wright K.M."/>
            <person name="Jenkins J."/>
            <person name="Shu S."/>
            <person name="Yuan Y."/>
            <person name="Wessler S.R."/>
            <person name="Schmutz J."/>
            <person name="Willis J.H."/>
            <person name="Rokhsar D.S."/>
        </authorList>
    </citation>
    <scope>NUCLEOTIDE SEQUENCE [LARGE SCALE GENOMIC DNA]</scope>
    <source>
        <strain evidence="20">cv. DUN x IM62</strain>
    </source>
</reference>
<dbReference type="GO" id="GO:0005524">
    <property type="term" value="F:ATP binding"/>
    <property type="evidence" value="ECO:0007669"/>
    <property type="project" value="UniProtKB-UniRule"/>
</dbReference>
<dbReference type="SMART" id="SM00220">
    <property type="entry name" value="S_TKc"/>
    <property type="match status" value="1"/>
</dbReference>
<keyword evidence="10 15" id="KW-0067">ATP-binding</keyword>
<feature type="transmembrane region" description="Helical" evidence="16">
    <location>
        <begin position="319"/>
        <end position="342"/>
    </location>
</feature>
<dbReference type="InterPro" id="IPR001245">
    <property type="entry name" value="Ser-Thr/Tyr_kinase_cat_dom"/>
</dbReference>
<dbReference type="Proteomes" id="UP000030748">
    <property type="component" value="Unassembled WGS sequence"/>
</dbReference>
<dbReference type="PROSITE" id="PS50011">
    <property type="entry name" value="PROTEIN_KINASE_DOM"/>
    <property type="match status" value="1"/>
</dbReference>
<dbReference type="eggNOG" id="ENOG502QWDY">
    <property type="taxonomic scope" value="Eukaryota"/>
</dbReference>
<evidence type="ECO:0000259" key="17">
    <source>
        <dbReference type="PROSITE" id="PS50011"/>
    </source>
</evidence>
<keyword evidence="4" id="KW-0808">Transferase</keyword>
<dbReference type="GO" id="GO:0005886">
    <property type="term" value="C:plasma membrane"/>
    <property type="evidence" value="ECO:0000318"/>
    <property type="project" value="GO_Central"/>
</dbReference>
<evidence type="ECO:0000259" key="18">
    <source>
        <dbReference type="PROSITE" id="PS51473"/>
    </source>
</evidence>
<comment type="subcellular location">
    <subcellularLocation>
        <location evidence="1">Membrane</location>
        <topology evidence="1">Single-pass membrane protein</topology>
    </subcellularLocation>
</comment>
<dbReference type="GO" id="GO:0007165">
    <property type="term" value="P:signal transduction"/>
    <property type="evidence" value="ECO:0000318"/>
    <property type="project" value="GO_Central"/>
</dbReference>
<dbReference type="PROSITE" id="PS51473">
    <property type="entry name" value="GNK2"/>
    <property type="match status" value="2"/>
</dbReference>
<evidence type="ECO:0000256" key="16">
    <source>
        <dbReference type="SAM" id="Phobius"/>
    </source>
</evidence>
<dbReference type="PANTHER" id="PTHR27002:SF1104">
    <property type="entry name" value="CYSTEINE-RICH RECEPTOR-LIKE PROTEIN KINASE 27-RELATED"/>
    <property type="match status" value="1"/>
</dbReference>
<evidence type="ECO:0000313" key="19">
    <source>
        <dbReference type="EMBL" id="EYU27835.1"/>
    </source>
</evidence>
<dbReference type="GO" id="GO:0006955">
    <property type="term" value="P:immune response"/>
    <property type="evidence" value="ECO:0000318"/>
    <property type="project" value="GO_Central"/>
</dbReference>
<proteinExistence type="predicted"/>
<keyword evidence="5 16" id="KW-0812">Transmembrane</keyword>
<dbReference type="InterPro" id="IPR002902">
    <property type="entry name" value="GNK2"/>
</dbReference>
<evidence type="ECO:0000256" key="11">
    <source>
        <dbReference type="ARBA" id="ARBA00022989"/>
    </source>
</evidence>
<evidence type="ECO:0000256" key="12">
    <source>
        <dbReference type="ARBA" id="ARBA00023136"/>
    </source>
</evidence>
<evidence type="ECO:0000256" key="4">
    <source>
        <dbReference type="ARBA" id="ARBA00022679"/>
    </source>
</evidence>
<dbReference type="CDD" id="cd14066">
    <property type="entry name" value="STKc_IRAK"/>
    <property type="match status" value="1"/>
</dbReference>
<evidence type="ECO:0000313" key="20">
    <source>
        <dbReference type="Proteomes" id="UP000030748"/>
    </source>
</evidence>
<evidence type="ECO:0000256" key="15">
    <source>
        <dbReference type="PROSITE-ProRule" id="PRU10141"/>
    </source>
</evidence>
<keyword evidence="9" id="KW-0418">Kinase</keyword>
<name>A0A022QMX0_ERYGU</name>
<dbReference type="PROSITE" id="PS00108">
    <property type="entry name" value="PROTEIN_KINASE_ST"/>
    <property type="match status" value="1"/>
</dbReference>
<dbReference type="InterPro" id="IPR038408">
    <property type="entry name" value="GNK2_sf"/>
</dbReference>
<keyword evidence="6" id="KW-0732">Signal</keyword>
<dbReference type="AlphaFoldDB" id="A0A022QMX0"/>
<dbReference type="SUPFAM" id="SSF56112">
    <property type="entry name" value="Protein kinase-like (PK-like)"/>
    <property type="match status" value="1"/>
</dbReference>
<evidence type="ECO:0000256" key="10">
    <source>
        <dbReference type="ARBA" id="ARBA00022840"/>
    </source>
</evidence>
<dbReference type="InterPro" id="IPR008271">
    <property type="entry name" value="Ser/Thr_kinase_AS"/>
</dbReference>
<keyword evidence="7" id="KW-0677">Repeat</keyword>
<dbReference type="Gene3D" id="3.30.200.20">
    <property type="entry name" value="Phosphorylase Kinase, domain 1"/>
    <property type="match status" value="1"/>
</dbReference>
<keyword evidence="14" id="KW-0325">Glycoprotein</keyword>
<sequence>MYLYDILHIQTIYNLHFRRPSTRIPLPTNLIDSIRPDVEHEETISDENRGHNRFPVEPAILSNNSAQSLTTYACLNNGNYTVNSTYSTNLNTLLSSLSSNIADDGFHNDASFGQSPDSTANAIVVCRADRTLDQCRTCVQSAAVRLLELCPNQRQAIIWYDFCMLRYSNDSIYGTPSFDPRWITRNVANVPEIGSIDRLRENRTRLLLDDLQFQAVYGNTVMKVGAGSRSFSDSTTLYGLVQCTPDLSPSDCASCLIQAARSLSDGFDARGMRILLPSCYIRYETYLFYNETRLLELHLVLLQPTPTLPAGTGDNTIKIAVSVVVPIVVCLLILAAFAVICVRKRMKRRRPNRIPFEDGSEDKDDISSTVDSLQYDFGKIRDATNDFAPENELGQGGFGAVYAGKLPNGQQIAVKRLSRDSGQGNLEFNNEVLIVAKLQHRNLVRLLGFSREGTERLLIYEFVENASLDKFLFDPIKRSDLDWDTRYKIIGGIARGLVYLHEDSRLRIIHRDLKASNVLLDGEMNPKIADFGMARLFGQGETLGNTKRIVGTYGYMSPEYAMHGQFSVKSDVFSFGVLVLEIISGQKNTGIENEGNVEYLLTFIWRNWQEGSVENMIDPVLMNGTGSLAEILRCIHIGLLSVQENAADRPTMTEVLLMLNSSTVTLPLPSRPAFLMGSHFGPNVEYDSKNIRQGSSVNDVTVTELHPR</sequence>
<dbReference type="GO" id="GO:0004674">
    <property type="term" value="F:protein serine/threonine kinase activity"/>
    <property type="evidence" value="ECO:0000318"/>
    <property type="project" value="GO_Central"/>
</dbReference>
<evidence type="ECO:0000256" key="14">
    <source>
        <dbReference type="ARBA" id="ARBA00023180"/>
    </source>
</evidence>
<keyword evidence="11 16" id="KW-1133">Transmembrane helix</keyword>
<evidence type="ECO:0000256" key="5">
    <source>
        <dbReference type="ARBA" id="ARBA00022692"/>
    </source>
</evidence>
<dbReference type="EMBL" id="KI631456">
    <property type="protein sequence ID" value="EYU27835.1"/>
    <property type="molecule type" value="Genomic_DNA"/>
</dbReference>
<organism evidence="19 20">
    <name type="scientific">Erythranthe guttata</name>
    <name type="common">Yellow monkey flower</name>
    <name type="synonym">Mimulus guttatus</name>
    <dbReference type="NCBI Taxonomy" id="4155"/>
    <lineage>
        <taxon>Eukaryota</taxon>
        <taxon>Viridiplantae</taxon>
        <taxon>Streptophyta</taxon>
        <taxon>Embryophyta</taxon>
        <taxon>Tracheophyta</taxon>
        <taxon>Spermatophyta</taxon>
        <taxon>Magnoliopsida</taxon>
        <taxon>eudicotyledons</taxon>
        <taxon>Gunneridae</taxon>
        <taxon>Pentapetalae</taxon>
        <taxon>asterids</taxon>
        <taxon>lamiids</taxon>
        <taxon>Lamiales</taxon>
        <taxon>Phrymaceae</taxon>
        <taxon>Erythranthe</taxon>
    </lineage>
</organism>
<dbReference type="STRING" id="4155.A0A022QMX0"/>
<evidence type="ECO:0000256" key="1">
    <source>
        <dbReference type="ARBA" id="ARBA00004167"/>
    </source>
</evidence>
<keyword evidence="13" id="KW-0675">Receptor</keyword>
<evidence type="ECO:0000256" key="2">
    <source>
        <dbReference type="ARBA" id="ARBA00022527"/>
    </source>
</evidence>
<feature type="domain" description="Gnk2-homologous" evidence="18">
    <location>
        <begin position="68"/>
        <end position="172"/>
    </location>
</feature>
<dbReference type="PROSITE" id="PS00107">
    <property type="entry name" value="PROTEIN_KINASE_ATP"/>
    <property type="match status" value="1"/>
</dbReference>
<dbReference type="FunFam" id="3.30.200.20:FF:000142">
    <property type="entry name" value="Cysteine-rich receptor-like protein kinase 10"/>
    <property type="match status" value="1"/>
</dbReference>
<dbReference type="FunFam" id="3.30.430.20:FF:000003">
    <property type="entry name" value="Cysteine-rich RLK (RECEPTOR-like protein kinase) 10"/>
    <property type="match status" value="1"/>
</dbReference>